<feature type="region of interest" description="Disordered" evidence="1">
    <location>
        <begin position="552"/>
        <end position="571"/>
    </location>
</feature>
<dbReference type="GeneID" id="91987111"/>
<feature type="compositionally biased region" description="Basic and acidic residues" evidence="1">
    <location>
        <begin position="623"/>
        <end position="655"/>
    </location>
</feature>
<evidence type="ECO:0000259" key="3">
    <source>
        <dbReference type="PROSITE" id="PS50006"/>
    </source>
</evidence>
<feature type="compositionally biased region" description="Acidic residues" evidence="1">
    <location>
        <begin position="366"/>
        <end position="378"/>
    </location>
</feature>
<keyword evidence="2" id="KW-1133">Transmembrane helix</keyword>
<evidence type="ECO:0000256" key="1">
    <source>
        <dbReference type="SAM" id="MobiDB-lite"/>
    </source>
</evidence>
<feature type="region of interest" description="Disordered" evidence="1">
    <location>
        <begin position="593"/>
        <end position="662"/>
    </location>
</feature>
<feature type="compositionally biased region" description="Acidic residues" evidence="1">
    <location>
        <begin position="596"/>
        <end position="610"/>
    </location>
</feature>
<feature type="transmembrane region" description="Helical" evidence="2">
    <location>
        <begin position="817"/>
        <end position="839"/>
    </location>
</feature>
<keyword evidence="5" id="KW-1185">Reference proteome</keyword>
<organism evidence="4 5">
    <name type="scientific">Cryptococcus tetragattii IND107</name>
    <dbReference type="NCBI Taxonomy" id="1296105"/>
    <lineage>
        <taxon>Eukaryota</taxon>
        <taxon>Fungi</taxon>
        <taxon>Dikarya</taxon>
        <taxon>Basidiomycota</taxon>
        <taxon>Agaricomycotina</taxon>
        <taxon>Tremellomycetes</taxon>
        <taxon>Tremellales</taxon>
        <taxon>Cryptococcaceae</taxon>
        <taxon>Cryptococcus</taxon>
        <taxon>Cryptococcus gattii species complex</taxon>
    </lineage>
</organism>
<dbReference type="RefSeq" id="XP_066616726.1">
    <property type="nucleotide sequence ID" value="XM_066754825.1"/>
</dbReference>
<keyword evidence="2" id="KW-0812">Transmembrane</keyword>
<accession>A0ABR3C490</accession>
<dbReference type="InterPro" id="IPR000253">
    <property type="entry name" value="FHA_dom"/>
</dbReference>
<sequence>MQQQEGYCTPSTSVALKSYLPLPLCSHLHPYLPLGTHSALSILPLMPPIVSTDRWQPELLGEWFVRLSPVDSSPDILVKDFSVTRLAASDDMPKKDGKLVKPVGLVHGGVILGRKSSQVKEKAGSGGIASPILSRSHAHLTISPSGQAYITDLRSLHGTSIISAKDPSSSVVLKPFSPVQLCDQDTIVLGKRVNASNKSYAPVKFTVSFRYPELGQGSRDGERKYLGELSQEDLAEKFLFANQKFLAAKAIKSTDTWKKSMTTSLDYSVIPGAAISGKSSKEPHKYGIPEWMRYSSEEPQLENIPMVADSGDDDDGIISISSKSRTSRISQRSDHQSVLSLSSDEEDEWPRGSSNEIADEGRNGEVDDNSFTDYDDLGSPEVFGVHEADHPANAKNMHGQSREGENHAIQSQDNQSEHDYWSPSYRSSPVAWHFSPDLSDYENESDKQQNNSDAAALFSPSVQDEVDALENGNIGEAGYSGDKVNNGETLPQEPAVPQTQVDKLASLDGDAQRESFYRAIAASFVEADGQGKALQFDSEPLQLSSDNVARLDSTNASFEQPPASDFSPYGSEQAVLRNEKDALTKKKAELFYSYENGDEDEDHNDYDDDEASRGDDMSIIYSSEEKEHDLDDRSIEDEARKENSNCLIREKRPKQEVASNKYTDDKLLTGKITMHVDTTIAQEVTTPSSSSEADSLDLPSSEGKKLDLHRDIEEEVAVFLEQSQQMLASHAAVMNELNRQETLETHRVQPTSSSSSSSSSEGPVTPVIGRKRSLPVQFTEHEEPTIIQEASSPLRAPVEVSNPAGPPFKRRNVASTVGLVVLGAALGSIGTIAGLMQLAE</sequence>
<feature type="compositionally biased region" description="Low complexity" evidence="1">
    <location>
        <begin position="317"/>
        <end position="330"/>
    </location>
</feature>
<feature type="region of interest" description="Disordered" evidence="1">
    <location>
        <begin position="742"/>
        <end position="769"/>
    </location>
</feature>
<name>A0ABR3C490_9TREE</name>
<protein>
    <recommendedName>
        <fullName evidence="3">FHA domain-containing protein</fullName>
    </recommendedName>
</protein>
<feature type="compositionally biased region" description="Polar residues" evidence="1">
    <location>
        <begin position="682"/>
        <end position="693"/>
    </location>
</feature>
<dbReference type="CDD" id="cd00060">
    <property type="entry name" value="FHA"/>
    <property type="match status" value="1"/>
</dbReference>
<keyword evidence="2" id="KW-0472">Membrane</keyword>
<feature type="region of interest" description="Disordered" evidence="1">
    <location>
        <begin position="682"/>
        <end position="702"/>
    </location>
</feature>
<gene>
    <name evidence="4" type="ORF">I308_100253</name>
</gene>
<comment type="caution">
    <text evidence="4">The sequence shown here is derived from an EMBL/GenBank/DDBJ whole genome shotgun (WGS) entry which is preliminary data.</text>
</comment>
<evidence type="ECO:0000313" key="4">
    <source>
        <dbReference type="EMBL" id="KAL0255449.1"/>
    </source>
</evidence>
<dbReference type="InterPro" id="IPR008984">
    <property type="entry name" value="SMAD_FHA_dom_sf"/>
</dbReference>
<reference evidence="4 5" key="2">
    <citation type="submission" date="2024-01" db="EMBL/GenBank/DDBJ databases">
        <title>Comparative genomics of Cryptococcus and Kwoniella reveals pathogenesis evolution and contrasting modes of karyotype evolution via chromosome fusion or intercentromeric recombination.</title>
        <authorList>
            <person name="Coelho M.A."/>
            <person name="David-Palma M."/>
            <person name="Shea T."/>
            <person name="Bowers K."/>
            <person name="Mcginley-Smith S."/>
            <person name="Mohammad A.W."/>
            <person name="Gnirke A."/>
            <person name="Yurkov A.M."/>
            <person name="Nowrousian M."/>
            <person name="Sun S."/>
            <person name="Cuomo C.A."/>
            <person name="Heitman J."/>
        </authorList>
    </citation>
    <scope>NUCLEOTIDE SEQUENCE [LARGE SCALE GENOMIC DNA]</scope>
    <source>
        <strain evidence="4 5">IND107</strain>
    </source>
</reference>
<feature type="domain" description="FHA" evidence="3">
    <location>
        <begin position="110"/>
        <end position="166"/>
    </location>
</feature>
<evidence type="ECO:0000256" key="2">
    <source>
        <dbReference type="SAM" id="Phobius"/>
    </source>
</evidence>
<dbReference type="Proteomes" id="UP000054399">
    <property type="component" value="Unassembled WGS sequence"/>
</dbReference>
<proteinExistence type="predicted"/>
<dbReference type="Pfam" id="PF00498">
    <property type="entry name" value="FHA"/>
    <property type="match status" value="1"/>
</dbReference>
<feature type="region of interest" description="Disordered" evidence="1">
    <location>
        <begin position="305"/>
        <end position="494"/>
    </location>
</feature>
<evidence type="ECO:0000313" key="5">
    <source>
        <dbReference type="Proteomes" id="UP000054399"/>
    </source>
</evidence>
<dbReference type="EMBL" id="ATAM02000001">
    <property type="protein sequence ID" value="KAL0255449.1"/>
    <property type="molecule type" value="Genomic_DNA"/>
</dbReference>
<dbReference type="SUPFAM" id="SSF49879">
    <property type="entry name" value="SMAD/FHA domain"/>
    <property type="match status" value="1"/>
</dbReference>
<reference evidence="5" key="1">
    <citation type="submission" date="2015-01" db="EMBL/GenBank/DDBJ databases">
        <title>The Genome Sequence of Cryptococcus gattii MMRL2647.</title>
        <authorList>
            <consortium name="The Broad Institute Genomics Platform"/>
            <person name="Cuomo C."/>
            <person name="Litvintseva A."/>
            <person name="Chen Y."/>
            <person name="Heitman J."/>
            <person name="Sun S."/>
            <person name="Springer D."/>
            <person name="Dromer F."/>
            <person name="Young S."/>
            <person name="Zeng Q."/>
            <person name="Gargeya S."/>
            <person name="Abouelleil A."/>
            <person name="Alvarado L."/>
            <person name="Chapman S.B."/>
            <person name="Gainer-Dewar J."/>
            <person name="Goldberg J."/>
            <person name="Griggs A."/>
            <person name="Gujja S."/>
            <person name="Hansen M."/>
            <person name="Howarth C."/>
            <person name="Imamovic A."/>
            <person name="Larimer J."/>
            <person name="Murphy C."/>
            <person name="Naylor J."/>
            <person name="Pearson M."/>
            <person name="Priest M."/>
            <person name="Roberts A."/>
            <person name="Saif S."/>
            <person name="Shea T."/>
            <person name="Sykes S."/>
            <person name="Wortman J."/>
            <person name="Nusbaum C."/>
            <person name="Birren B."/>
        </authorList>
    </citation>
    <scope>NUCLEOTIDE SEQUENCE [LARGE SCALE GENOMIC DNA]</scope>
    <source>
        <strain evidence="5">IND107</strain>
    </source>
</reference>
<dbReference type="PROSITE" id="PS50006">
    <property type="entry name" value="FHA_DOMAIN"/>
    <property type="match status" value="1"/>
</dbReference>
<dbReference type="Gene3D" id="2.60.200.20">
    <property type="match status" value="1"/>
</dbReference>